<feature type="binding site" evidence="7">
    <location>
        <position position="124"/>
    </location>
    <ligand>
        <name>Zn(2+)</name>
        <dbReference type="ChEBI" id="CHEBI:29105"/>
        <label>2</label>
    </ligand>
</feature>
<dbReference type="PIRSF" id="PIRSF005457">
    <property type="entry name" value="Glx"/>
    <property type="match status" value="1"/>
</dbReference>
<dbReference type="GO" id="GO:0046872">
    <property type="term" value="F:metal ion binding"/>
    <property type="evidence" value="ECO:0007669"/>
    <property type="project" value="UniProtKB-KW"/>
</dbReference>
<comment type="cofactor">
    <cofactor evidence="7">
        <name>Zn(2+)</name>
        <dbReference type="ChEBI" id="CHEBI:29105"/>
    </cofactor>
    <text evidence="7">Binds 2 Zn(2+) ions per subunit.</text>
</comment>
<keyword evidence="10" id="KW-1185">Reference proteome</keyword>
<name>A0A7G3GAA4_9NEIS</name>
<dbReference type="AlphaFoldDB" id="A0A7G3GAA4"/>
<proteinExistence type="inferred from homology"/>
<dbReference type="EC" id="3.1.2.6" evidence="7"/>
<feature type="domain" description="Metallo-beta-lactamase" evidence="8">
    <location>
        <begin position="12"/>
        <end position="162"/>
    </location>
</feature>
<sequence>MIRISAVPIFEDNYIWVLQLGTHAIAVDPGDALPLIHYLKENGLELTAVLITHHHHDHIDGLPVLWSHYQMPVYGPAGIKNVSNPVKEGETLRLLDTHIQVIATPGHTLDHLSYLAADALFCGDTLFASGCGRIFEGSPAQMHASLQKLAAYPDSTLVCCTHEYTLSNLNFALSVEPNNTALIARMQSASTLRQQNLSTLPSTIGQEKAINPFLRCEHSDVIAAAQTQNPQAKSTVDVFAALRKWKDNFR</sequence>
<evidence type="ECO:0000259" key="8">
    <source>
        <dbReference type="SMART" id="SM00849"/>
    </source>
</evidence>
<gene>
    <name evidence="7 9" type="primary">gloB</name>
    <name evidence="9" type="ORF">C1H71_11910</name>
</gene>
<comment type="subunit">
    <text evidence="7">Monomer.</text>
</comment>
<dbReference type="InterPro" id="IPR050110">
    <property type="entry name" value="Glyoxalase_II_hydrolase"/>
</dbReference>
<evidence type="ECO:0000256" key="4">
    <source>
        <dbReference type="ARBA" id="ARBA00022723"/>
    </source>
</evidence>
<reference evidence="9 10" key="1">
    <citation type="submission" date="2018-01" db="EMBL/GenBank/DDBJ databases">
        <title>Genome sequence of Iodobacter sp. strain PCH194 isolated from Indian Trans-Himalaya.</title>
        <authorList>
            <person name="Kumar V."/>
            <person name="Thakur V."/>
            <person name="Kumar S."/>
            <person name="Singh D."/>
        </authorList>
    </citation>
    <scope>NUCLEOTIDE SEQUENCE [LARGE SCALE GENOMIC DNA]</scope>
    <source>
        <strain evidence="9 10">PCH194</strain>
    </source>
</reference>
<organism evidence="9 10">
    <name type="scientific">Iodobacter fluviatilis</name>
    <dbReference type="NCBI Taxonomy" id="537"/>
    <lineage>
        <taxon>Bacteria</taxon>
        <taxon>Pseudomonadati</taxon>
        <taxon>Pseudomonadota</taxon>
        <taxon>Betaproteobacteria</taxon>
        <taxon>Neisseriales</taxon>
        <taxon>Chitinibacteraceae</taxon>
        <taxon>Iodobacter</taxon>
    </lineage>
</organism>
<dbReference type="Pfam" id="PF00753">
    <property type="entry name" value="Lactamase_B"/>
    <property type="match status" value="2"/>
</dbReference>
<dbReference type="PANTHER" id="PTHR43705:SF1">
    <property type="entry name" value="HYDROXYACYLGLUTATHIONE HYDROLASE GLOB"/>
    <property type="match status" value="1"/>
</dbReference>
<dbReference type="Pfam" id="PF16123">
    <property type="entry name" value="HAGH_C"/>
    <property type="match status" value="1"/>
</dbReference>
<dbReference type="KEGG" id="ifl:C1H71_11910"/>
<evidence type="ECO:0000256" key="5">
    <source>
        <dbReference type="ARBA" id="ARBA00022801"/>
    </source>
</evidence>
<feature type="binding site" evidence="7">
    <location>
        <position position="58"/>
    </location>
    <ligand>
        <name>Zn(2+)</name>
        <dbReference type="ChEBI" id="CHEBI:29105"/>
        <label>2</label>
    </ligand>
</feature>
<protein>
    <recommendedName>
        <fullName evidence="7">Hydroxyacylglutathione hydrolase</fullName>
        <ecNumber evidence="7">3.1.2.6</ecNumber>
    </recommendedName>
    <alternativeName>
        <fullName evidence="7">Glyoxalase II</fullName>
        <shortName evidence="7">Glx II</shortName>
    </alternativeName>
</protein>
<feature type="binding site" evidence="7">
    <location>
        <position position="162"/>
    </location>
    <ligand>
        <name>Zn(2+)</name>
        <dbReference type="ChEBI" id="CHEBI:29105"/>
        <label>2</label>
    </ligand>
</feature>
<dbReference type="GO" id="GO:0004416">
    <property type="term" value="F:hydroxyacylglutathione hydrolase activity"/>
    <property type="evidence" value="ECO:0007669"/>
    <property type="project" value="UniProtKB-UniRule"/>
</dbReference>
<dbReference type="EMBL" id="CP025781">
    <property type="protein sequence ID" value="QBC44166.1"/>
    <property type="molecule type" value="Genomic_DNA"/>
</dbReference>
<dbReference type="InterPro" id="IPR017782">
    <property type="entry name" value="Hydroxyacylglutathione_Hdrlase"/>
</dbReference>
<dbReference type="SUPFAM" id="SSF56281">
    <property type="entry name" value="Metallo-hydrolase/oxidoreductase"/>
    <property type="match status" value="1"/>
</dbReference>
<evidence type="ECO:0000256" key="6">
    <source>
        <dbReference type="ARBA" id="ARBA00022833"/>
    </source>
</evidence>
<feature type="binding site" evidence="7">
    <location>
        <position position="107"/>
    </location>
    <ligand>
        <name>Zn(2+)</name>
        <dbReference type="ChEBI" id="CHEBI:29105"/>
        <label>1</label>
    </ligand>
</feature>
<dbReference type="InterPro" id="IPR032282">
    <property type="entry name" value="HAGH_C"/>
</dbReference>
<evidence type="ECO:0000313" key="9">
    <source>
        <dbReference type="EMBL" id="QBC44166.1"/>
    </source>
</evidence>
<evidence type="ECO:0000256" key="1">
    <source>
        <dbReference type="ARBA" id="ARBA00001623"/>
    </source>
</evidence>
<dbReference type="RefSeq" id="WP_130106716.1">
    <property type="nucleotide sequence ID" value="NZ_CP025781.1"/>
</dbReference>
<comment type="catalytic activity">
    <reaction evidence="1 7">
        <text>an S-(2-hydroxyacyl)glutathione + H2O = a 2-hydroxy carboxylate + glutathione + H(+)</text>
        <dbReference type="Rhea" id="RHEA:21864"/>
        <dbReference type="ChEBI" id="CHEBI:15377"/>
        <dbReference type="ChEBI" id="CHEBI:15378"/>
        <dbReference type="ChEBI" id="CHEBI:57925"/>
        <dbReference type="ChEBI" id="CHEBI:58896"/>
        <dbReference type="ChEBI" id="CHEBI:71261"/>
        <dbReference type="EC" id="3.1.2.6"/>
    </reaction>
</comment>
<dbReference type="GO" id="GO:0019243">
    <property type="term" value="P:methylglyoxal catabolic process to D-lactate via S-lactoyl-glutathione"/>
    <property type="evidence" value="ECO:0007669"/>
    <property type="project" value="UniProtKB-UniRule"/>
</dbReference>
<keyword evidence="6 7" id="KW-0862">Zinc</keyword>
<comment type="pathway">
    <text evidence="2 7">Secondary metabolite metabolism; methylglyoxal degradation; (R)-lactate from methylglyoxal: step 2/2.</text>
</comment>
<dbReference type="CDD" id="cd07723">
    <property type="entry name" value="hydroxyacylglutathione_hydrolase_MBL-fold"/>
    <property type="match status" value="1"/>
</dbReference>
<evidence type="ECO:0000313" key="10">
    <source>
        <dbReference type="Proteomes" id="UP000515917"/>
    </source>
</evidence>
<feature type="binding site" evidence="7">
    <location>
        <position position="53"/>
    </location>
    <ligand>
        <name>Zn(2+)</name>
        <dbReference type="ChEBI" id="CHEBI:29105"/>
        <label>1</label>
    </ligand>
</feature>
<comment type="function">
    <text evidence="7">Thiolesterase that catalyzes the hydrolysis of S-D-lactoyl-glutathione to form glutathione and D-lactic acid.</text>
</comment>
<dbReference type="UniPathway" id="UPA00619">
    <property type="reaction ID" value="UER00676"/>
</dbReference>
<keyword evidence="5 7" id="KW-0378">Hydrolase</keyword>
<evidence type="ECO:0000256" key="3">
    <source>
        <dbReference type="ARBA" id="ARBA00006759"/>
    </source>
</evidence>
<feature type="binding site" evidence="7">
    <location>
        <position position="55"/>
    </location>
    <ligand>
        <name>Zn(2+)</name>
        <dbReference type="ChEBI" id="CHEBI:29105"/>
        <label>1</label>
    </ligand>
</feature>
<accession>A0A7G3GAA4</accession>
<feature type="binding site" evidence="7">
    <location>
        <position position="57"/>
    </location>
    <ligand>
        <name>Zn(2+)</name>
        <dbReference type="ChEBI" id="CHEBI:29105"/>
        <label>2</label>
    </ligand>
</feature>
<dbReference type="InterPro" id="IPR001279">
    <property type="entry name" value="Metallo-B-lactamas"/>
</dbReference>
<dbReference type="PANTHER" id="PTHR43705">
    <property type="entry name" value="HYDROXYACYLGLUTATHIONE HYDROLASE"/>
    <property type="match status" value="1"/>
</dbReference>
<feature type="binding site" evidence="7">
    <location>
        <position position="124"/>
    </location>
    <ligand>
        <name>Zn(2+)</name>
        <dbReference type="ChEBI" id="CHEBI:29105"/>
        <label>1</label>
    </ligand>
</feature>
<dbReference type="InterPro" id="IPR036866">
    <property type="entry name" value="RibonucZ/Hydroxyglut_hydro"/>
</dbReference>
<dbReference type="Gene3D" id="3.60.15.10">
    <property type="entry name" value="Ribonuclease Z/Hydroxyacylglutathione hydrolase-like"/>
    <property type="match status" value="1"/>
</dbReference>
<evidence type="ECO:0000256" key="2">
    <source>
        <dbReference type="ARBA" id="ARBA00004963"/>
    </source>
</evidence>
<dbReference type="SMART" id="SM00849">
    <property type="entry name" value="Lactamase_B"/>
    <property type="match status" value="1"/>
</dbReference>
<dbReference type="InterPro" id="IPR035680">
    <property type="entry name" value="Clx_II_MBL"/>
</dbReference>
<dbReference type="NCBIfam" id="TIGR03413">
    <property type="entry name" value="GSH_gloB"/>
    <property type="match status" value="1"/>
</dbReference>
<dbReference type="Proteomes" id="UP000515917">
    <property type="component" value="Chromosome"/>
</dbReference>
<dbReference type="HAMAP" id="MF_01374">
    <property type="entry name" value="Glyoxalase_2"/>
    <property type="match status" value="1"/>
</dbReference>
<keyword evidence="4 7" id="KW-0479">Metal-binding</keyword>
<evidence type="ECO:0000256" key="7">
    <source>
        <dbReference type="HAMAP-Rule" id="MF_01374"/>
    </source>
</evidence>
<comment type="similarity">
    <text evidence="3 7">Belongs to the metallo-beta-lactamase superfamily. Glyoxalase II family.</text>
</comment>